<evidence type="ECO:0000313" key="3">
    <source>
        <dbReference type="Proteomes" id="UP001177023"/>
    </source>
</evidence>
<proteinExistence type="predicted"/>
<name>A0AA36C4Y8_9BILA</name>
<accession>A0AA36C4Y8</accession>
<sequence length="131" mass="13767">MEWTASGREGDVPRLISAFDPVVMAEWQRIADNDPAGAQCGAILPSPHPAMMAQETDPNTMAPETDPNTMAPETDPNTMAPETDPNTKAPETDPSTLAPPDRNTPQASSAASPGSGVVQLICILMAIWATV</sequence>
<feature type="region of interest" description="Disordered" evidence="1">
    <location>
        <begin position="36"/>
        <end position="114"/>
    </location>
</feature>
<dbReference type="EMBL" id="CATQJA010000121">
    <property type="protein sequence ID" value="CAJ0557834.1"/>
    <property type="molecule type" value="Genomic_DNA"/>
</dbReference>
<evidence type="ECO:0000256" key="1">
    <source>
        <dbReference type="SAM" id="MobiDB-lite"/>
    </source>
</evidence>
<feature type="non-terminal residue" evidence="2">
    <location>
        <position position="1"/>
    </location>
</feature>
<feature type="compositionally biased region" description="Low complexity" evidence="1">
    <location>
        <begin position="105"/>
        <end position="114"/>
    </location>
</feature>
<evidence type="ECO:0000313" key="2">
    <source>
        <dbReference type="EMBL" id="CAJ0557834.1"/>
    </source>
</evidence>
<organism evidence="2 3">
    <name type="scientific">Mesorhabditis spiculigera</name>
    <dbReference type="NCBI Taxonomy" id="96644"/>
    <lineage>
        <taxon>Eukaryota</taxon>
        <taxon>Metazoa</taxon>
        <taxon>Ecdysozoa</taxon>
        <taxon>Nematoda</taxon>
        <taxon>Chromadorea</taxon>
        <taxon>Rhabditida</taxon>
        <taxon>Rhabditina</taxon>
        <taxon>Rhabditomorpha</taxon>
        <taxon>Rhabditoidea</taxon>
        <taxon>Rhabditidae</taxon>
        <taxon>Mesorhabditinae</taxon>
        <taxon>Mesorhabditis</taxon>
    </lineage>
</organism>
<gene>
    <name evidence="2" type="ORF">MSPICULIGERA_LOCUS584</name>
</gene>
<dbReference type="Proteomes" id="UP001177023">
    <property type="component" value="Unassembled WGS sequence"/>
</dbReference>
<protein>
    <submittedName>
        <fullName evidence="2">Uncharacterized protein</fullName>
    </submittedName>
</protein>
<comment type="caution">
    <text evidence="2">The sequence shown here is derived from an EMBL/GenBank/DDBJ whole genome shotgun (WGS) entry which is preliminary data.</text>
</comment>
<keyword evidence="3" id="KW-1185">Reference proteome</keyword>
<dbReference type="AlphaFoldDB" id="A0AA36C4Y8"/>
<reference evidence="2" key="1">
    <citation type="submission" date="2023-06" db="EMBL/GenBank/DDBJ databases">
        <authorList>
            <person name="Delattre M."/>
        </authorList>
    </citation>
    <scope>NUCLEOTIDE SEQUENCE</scope>
    <source>
        <strain evidence="2">AF72</strain>
    </source>
</reference>